<reference evidence="4 5" key="1">
    <citation type="submission" date="2015-11" db="EMBL/GenBank/DDBJ databases">
        <title>Evidence for parallel genomic evolution in an endosymbiosis of termite gut flagellates.</title>
        <authorList>
            <person name="Zheng H."/>
        </authorList>
    </citation>
    <scope>NUCLEOTIDE SEQUENCE [LARGE SCALE GENOMIC DNA]</scope>
    <source>
        <strain evidence="4 5">CET450</strain>
    </source>
</reference>
<comment type="caution">
    <text evidence="4">The sequence shown here is derived from an EMBL/GenBank/DDBJ whole genome shotgun (WGS) entry which is preliminary data.</text>
</comment>
<dbReference type="AlphaFoldDB" id="A0A1E5IJ43"/>
<dbReference type="PRINTS" id="PR00721">
    <property type="entry name" value="STOMATIN"/>
</dbReference>
<comment type="subcellular location">
    <subcellularLocation>
        <location evidence="1">Membrane</location>
        <topology evidence="1">Single-pass membrane protein</topology>
    </subcellularLocation>
</comment>
<proteinExistence type="inferred from homology"/>
<dbReference type="InterPro" id="IPR001107">
    <property type="entry name" value="Band_7"/>
</dbReference>
<dbReference type="PANTHER" id="PTHR43327:SF10">
    <property type="entry name" value="STOMATIN-LIKE PROTEIN 2, MITOCHONDRIAL"/>
    <property type="match status" value="1"/>
</dbReference>
<feature type="domain" description="Band 7" evidence="3">
    <location>
        <begin position="18"/>
        <end position="175"/>
    </location>
</feature>
<comment type="similarity">
    <text evidence="2">Belongs to the band 7/mec-2 family.</text>
</comment>
<evidence type="ECO:0000256" key="1">
    <source>
        <dbReference type="ARBA" id="ARBA00004167"/>
    </source>
</evidence>
<evidence type="ECO:0000313" key="4">
    <source>
        <dbReference type="EMBL" id="OEG70520.1"/>
    </source>
</evidence>
<evidence type="ECO:0000259" key="3">
    <source>
        <dbReference type="SMART" id="SM00244"/>
    </source>
</evidence>
<gene>
    <name evidence="4" type="ORF">ATZ36_04160</name>
</gene>
<dbReference type="SMART" id="SM00244">
    <property type="entry name" value="PHB"/>
    <property type="match status" value="1"/>
</dbReference>
<dbReference type="InterPro" id="IPR050710">
    <property type="entry name" value="Band7/mec-2_domain"/>
</dbReference>
<dbReference type="Gene3D" id="3.30.479.30">
    <property type="entry name" value="Band 7 domain"/>
    <property type="match status" value="1"/>
</dbReference>
<dbReference type="GO" id="GO:0098552">
    <property type="term" value="C:side of membrane"/>
    <property type="evidence" value="ECO:0007669"/>
    <property type="project" value="UniProtKB-ARBA"/>
</dbReference>
<dbReference type="SUPFAM" id="SSF117892">
    <property type="entry name" value="Band 7/SPFH domain"/>
    <property type="match status" value="1"/>
</dbReference>
<evidence type="ECO:0000256" key="2">
    <source>
        <dbReference type="ARBA" id="ARBA00008164"/>
    </source>
</evidence>
<dbReference type="PANTHER" id="PTHR43327">
    <property type="entry name" value="STOMATIN-LIKE PROTEIN 2, MITOCHONDRIAL"/>
    <property type="match status" value="1"/>
</dbReference>
<evidence type="ECO:0000313" key="5">
    <source>
        <dbReference type="Proteomes" id="UP000095237"/>
    </source>
</evidence>
<keyword evidence="5" id="KW-1185">Reference proteome</keyword>
<dbReference type="GO" id="GO:0005886">
    <property type="term" value="C:plasma membrane"/>
    <property type="evidence" value="ECO:0007669"/>
    <property type="project" value="UniProtKB-ARBA"/>
</dbReference>
<accession>A0A1E5IJ43</accession>
<dbReference type="InterPro" id="IPR001972">
    <property type="entry name" value="Stomatin_HflK_fam"/>
</dbReference>
<dbReference type="Pfam" id="PF01145">
    <property type="entry name" value="Band_7"/>
    <property type="match status" value="1"/>
</dbReference>
<dbReference type="EMBL" id="LNVX01000316">
    <property type="protein sequence ID" value="OEG70520.1"/>
    <property type="molecule type" value="Genomic_DNA"/>
</dbReference>
<dbReference type="Proteomes" id="UP000095237">
    <property type="component" value="Unassembled WGS sequence"/>
</dbReference>
<dbReference type="InterPro" id="IPR036013">
    <property type="entry name" value="Band_7/SPFH_dom_sf"/>
</dbReference>
<sequence length="306" mass="33653">MSVLIWAIVAFTVIFIANSVKIIRQYEKGLVETLGKYTGTKNSGANIIIPIFQKILRVDMRERVIDVPAQSVITKDNVSVVVDAIIYFQVTDPVKVVYNIENFAIASLKLAQTNLRNVIGDMELDSTLTSREKINTQLRVVMDEATDKWGVKVTRVEIQKIDPPGDITDAMSKQMKAEREKRANILEAEGLRQAAILKAEGAKQAVILDAEAIKEKQILEATGEAEAIRKVAEAEKYKIEAVYNAIHEGKPTNDLIAIKYLEALGKVADGQATKIFMPLETSGITASIGAIAELFKDTPKLAKAAK</sequence>
<dbReference type="FunFam" id="3.30.479.30:FF:000004">
    <property type="entry name" value="Putative membrane protease family, stomatin"/>
    <property type="match status" value="1"/>
</dbReference>
<organism evidence="4 5">
    <name type="scientific">Endomicrobium trichonymphae</name>
    <dbReference type="NCBI Taxonomy" id="1408204"/>
    <lineage>
        <taxon>Bacteria</taxon>
        <taxon>Pseudomonadati</taxon>
        <taxon>Elusimicrobiota</taxon>
        <taxon>Endomicrobiia</taxon>
        <taxon>Endomicrobiales</taxon>
        <taxon>Endomicrobiaceae</taxon>
        <taxon>Candidatus Endomicrobiellum</taxon>
    </lineage>
</organism>
<name>A0A1E5IJ43_ENDTX</name>
<protein>
    <recommendedName>
        <fullName evidence="3">Band 7 domain-containing protein</fullName>
    </recommendedName>
</protein>